<comment type="caution">
    <text evidence="1">The sequence shown here is derived from an EMBL/GenBank/DDBJ whole genome shotgun (WGS) entry which is preliminary data.</text>
</comment>
<dbReference type="AlphaFoldDB" id="A0A4S8H8C3"/>
<gene>
    <name evidence="1" type="ORF">FAM09_28865</name>
</gene>
<reference evidence="1 2" key="1">
    <citation type="submission" date="2019-04" db="EMBL/GenBank/DDBJ databases">
        <title>Niastella caeni sp. nov., isolated from activated sludge.</title>
        <authorList>
            <person name="Sheng M."/>
        </authorList>
    </citation>
    <scope>NUCLEOTIDE SEQUENCE [LARGE SCALE GENOMIC DNA]</scope>
    <source>
        <strain evidence="1 2">HX-2-15</strain>
    </source>
</reference>
<keyword evidence="2" id="KW-1185">Reference proteome</keyword>
<accession>A0A4S8H8C3</accession>
<evidence type="ECO:0000313" key="2">
    <source>
        <dbReference type="Proteomes" id="UP000306918"/>
    </source>
</evidence>
<dbReference type="RefSeq" id="WP_136580644.1">
    <property type="nucleotide sequence ID" value="NZ_STFF01000014.1"/>
</dbReference>
<organism evidence="1 2">
    <name type="scientific">Niastella caeni</name>
    <dbReference type="NCBI Taxonomy" id="2569763"/>
    <lineage>
        <taxon>Bacteria</taxon>
        <taxon>Pseudomonadati</taxon>
        <taxon>Bacteroidota</taxon>
        <taxon>Chitinophagia</taxon>
        <taxon>Chitinophagales</taxon>
        <taxon>Chitinophagaceae</taxon>
        <taxon>Niastella</taxon>
    </lineage>
</organism>
<dbReference type="EMBL" id="STFF01000014">
    <property type="protein sequence ID" value="THU31098.1"/>
    <property type="molecule type" value="Genomic_DNA"/>
</dbReference>
<proteinExistence type="predicted"/>
<dbReference type="OrthoDB" id="1496278at2"/>
<name>A0A4S8H8C3_9BACT</name>
<protein>
    <submittedName>
        <fullName evidence="1">Uncharacterized protein</fullName>
    </submittedName>
</protein>
<evidence type="ECO:0000313" key="1">
    <source>
        <dbReference type="EMBL" id="THU31098.1"/>
    </source>
</evidence>
<sequence length="527" mass="59371">MRIFIIASFVTCFINTTYAQPKSAFQRLHGTRVKTNIFLQWIEPAGKAPGKLEFRVDKDDTTDWNAVSEETLFNISNDRNNTISLFFKFYNPLRTSAKSTTTEIDDPVYTAINQWLSNLPSAEAEAAAAAAAPALASTKSIATKESALYESLPSNANLPSMESIILHEWVNEFLSKLDTTAFKTNNEQYRKLADSIDKYTKDIDQYLFEKITITFDQSAGFAAWIAEQQKKLYDCPSDYYQFKLALAEAGEVLTGLVNAQKRAEQSITALQTLLTEKYDTHIKPFIHEKNFQDYSKGASIWITLNTSDRMKSREENLQKFKAAIDKLNAFTKEFEGVKTGYRLESAPSFNWANTKMKKFDYAISALNKDGSVADKGNHTFSFTVAKDQRIVPFVSMGVFYTDFNYPNYAVKEGNGINTVEETDKTHVRVRPAAYLNFLIKTKGDLLYPFFQVGISTGANDVLFPVGFGAAIRDNFSISAGPIFGQRKELTKLKVGGEVADDAELKKDLSNKGFVSWYFSINYNFTKK</sequence>
<dbReference type="Proteomes" id="UP000306918">
    <property type="component" value="Unassembled WGS sequence"/>
</dbReference>